<feature type="transmembrane region" description="Helical" evidence="1">
    <location>
        <begin position="46"/>
        <end position="64"/>
    </location>
</feature>
<dbReference type="AlphaFoldDB" id="A0A0P6SIE2"/>
<sequence>METINHFVMFMTHLIFIGVSYQLLITLFDWSKFIYNRPENVGKLRLFLFLVAIAIGYLVSHFMIELIQLSQSLFVAFR</sequence>
<evidence type="ECO:0000313" key="2">
    <source>
        <dbReference type="EMBL" id="KPJ22017.1"/>
    </source>
</evidence>
<protein>
    <recommendedName>
        <fullName evidence="4">DUF1146 domain-containing protein</fullName>
    </recommendedName>
</protein>
<dbReference type="STRING" id="119224.AKK44_06580"/>
<dbReference type="EMBL" id="LHQM01000030">
    <property type="protein sequence ID" value="KPJ22017.1"/>
    <property type="molecule type" value="Genomic_DNA"/>
</dbReference>
<evidence type="ECO:0000313" key="3">
    <source>
        <dbReference type="Proteomes" id="UP000049578"/>
    </source>
</evidence>
<dbReference type="Pfam" id="PF06612">
    <property type="entry name" value="DUF1146"/>
    <property type="match status" value="1"/>
</dbReference>
<keyword evidence="1" id="KW-0472">Membrane</keyword>
<evidence type="ECO:0000256" key="1">
    <source>
        <dbReference type="SAM" id="Phobius"/>
    </source>
</evidence>
<keyword evidence="1" id="KW-0812">Transmembrane</keyword>
<feature type="transmembrane region" description="Helical" evidence="1">
    <location>
        <begin position="6"/>
        <end position="25"/>
    </location>
</feature>
<organism evidence="2 3">
    <name type="scientific">Streptococcus phocae</name>
    <dbReference type="NCBI Taxonomy" id="119224"/>
    <lineage>
        <taxon>Bacteria</taxon>
        <taxon>Bacillati</taxon>
        <taxon>Bacillota</taxon>
        <taxon>Bacilli</taxon>
        <taxon>Lactobacillales</taxon>
        <taxon>Streptococcaceae</taxon>
        <taxon>Streptococcus</taxon>
    </lineage>
</organism>
<dbReference type="Proteomes" id="UP000049578">
    <property type="component" value="Unassembled WGS sequence"/>
</dbReference>
<dbReference type="RefSeq" id="WP_054279019.1">
    <property type="nucleotide sequence ID" value="NZ_LHQM01000030.1"/>
</dbReference>
<keyword evidence="3" id="KW-1185">Reference proteome</keyword>
<proteinExistence type="predicted"/>
<comment type="caution">
    <text evidence="2">The sequence shown here is derived from an EMBL/GenBank/DDBJ whole genome shotgun (WGS) entry which is preliminary data.</text>
</comment>
<dbReference type="NCBIfam" id="TIGR02327">
    <property type="entry name" value="int_mem_ywzB"/>
    <property type="match status" value="1"/>
</dbReference>
<gene>
    <name evidence="2" type="ORF">AKK44_06580</name>
</gene>
<keyword evidence="1" id="KW-1133">Transmembrane helix</keyword>
<accession>A0A0P6SIE2</accession>
<name>A0A0P6SIE2_9STRE</name>
<evidence type="ECO:0008006" key="4">
    <source>
        <dbReference type="Google" id="ProtNLM"/>
    </source>
</evidence>
<dbReference type="InterPro" id="IPR009526">
    <property type="entry name" value="DUF1146"/>
</dbReference>
<dbReference type="PATRIC" id="fig|119224.3.peg.1052"/>
<reference evidence="2 3" key="1">
    <citation type="submission" date="2015-08" db="EMBL/GenBank/DDBJ databases">
        <title>Genome sequence of Streptococcus phocae subsp. phocae ATCC 51973T isolated from liver specimen obtained from seal.</title>
        <authorList>
            <person name="Avendano-Herrera R."/>
        </authorList>
    </citation>
    <scope>NUCLEOTIDE SEQUENCE [LARGE SCALE GENOMIC DNA]</scope>
    <source>
        <strain evidence="2 3">ATCC 51973</strain>
    </source>
</reference>